<dbReference type="InterPro" id="IPR013840">
    <property type="entry name" value="DNAligase_N"/>
</dbReference>
<feature type="binding site" evidence="15">
    <location>
        <position position="132"/>
    </location>
    <ligand>
        <name>NAD(+)</name>
        <dbReference type="ChEBI" id="CHEBI:57540"/>
    </ligand>
</feature>
<dbReference type="GO" id="GO:0003677">
    <property type="term" value="F:DNA binding"/>
    <property type="evidence" value="ECO:0007669"/>
    <property type="project" value="InterPro"/>
</dbReference>
<keyword evidence="5 15" id="KW-0235">DNA replication</keyword>
<evidence type="ECO:0000256" key="1">
    <source>
        <dbReference type="ARBA" id="ARBA00004067"/>
    </source>
</evidence>
<feature type="binding site" evidence="15">
    <location>
        <position position="401"/>
    </location>
    <ligand>
        <name>Zn(2+)</name>
        <dbReference type="ChEBI" id="CHEBI:29105"/>
    </ligand>
</feature>
<comment type="similarity">
    <text evidence="14 15">Belongs to the NAD-dependent DNA ligase family. LigA subfamily.</text>
</comment>
<dbReference type="SUPFAM" id="SSF52113">
    <property type="entry name" value="BRCT domain"/>
    <property type="match status" value="1"/>
</dbReference>
<keyword evidence="8 15" id="KW-0862">Zinc</keyword>
<comment type="catalytic activity">
    <reaction evidence="13 15">
        <text>NAD(+) + (deoxyribonucleotide)n-3'-hydroxyl + 5'-phospho-(deoxyribonucleotide)m = (deoxyribonucleotide)n+m + AMP + beta-nicotinamide D-nucleotide.</text>
        <dbReference type="EC" id="6.5.1.2"/>
    </reaction>
</comment>
<feature type="binding site" evidence="15">
    <location>
        <position position="416"/>
    </location>
    <ligand>
        <name>Zn(2+)</name>
        <dbReference type="ChEBI" id="CHEBI:29105"/>
    </ligand>
</feature>
<dbReference type="FunFam" id="2.40.50.140:FF:000012">
    <property type="entry name" value="DNA ligase"/>
    <property type="match status" value="1"/>
</dbReference>
<evidence type="ECO:0000313" key="17">
    <source>
        <dbReference type="EMBL" id="RBP69999.1"/>
    </source>
</evidence>
<dbReference type="SUPFAM" id="SSF56091">
    <property type="entry name" value="DNA ligase/mRNA capping enzyme, catalytic domain"/>
    <property type="match status" value="1"/>
</dbReference>
<feature type="binding site" evidence="15">
    <location>
        <position position="109"/>
    </location>
    <ligand>
        <name>NAD(+)</name>
        <dbReference type="ChEBI" id="CHEBI:57540"/>
    </ligand>
</feature>
<dbReference type="GO" id="GO:0003911">
    <property type="term" value="F:DNA ligase (NAD+) activity"/>
    <property type="evidence" value="ECO:0007669"/>
    <property type="project" value="UniProtKB-UniRule"/>
</dbReference>
<dbReference type="OrthoDB" id="9759736at2"/>
<feature type="binding site" evidence="15">
    <location>
        <position position="166"/>
    </location>
    <ligand>
        <name>NAD(+)</name>
        <dbReference type="ChEBI" id="CHEBI:57540"/>
    </ligand>
</feature>
<comment type="function">
    <text evidence="1 15">DNA ligase that catalyzes the formation of phosphodiester linkages between 5'-phosphoryl and 3'-hydroxyl groups in double-stranded DNA using NAD as a coenzyme and as the energy source for the reaction. It is essential for DNA replication and repair of damaged DNA.</text>
</comment>
<dbReference type="FunFam" id="1.10.150.20:FF:000007">
    <property type="entry name" value="DNA ligase"/>
    <property type="match status" value="1"/>
</dbReference>
<dbReference type="InterPro" id="IPR013839">
    <property type="entry name" value="DNAligase_adenylation"/>
</dbReference>
<dbReference type="InterPro" id="IPR001679">
    <property type="entry name" value="DNA_ligase"/>
</dbReference>
<dbReference type="FunFam" id="3.30.470.30:FF:000001">
    <property type="entry name" value="DNA ligase"/>
    <property type="match status" value="1"/>
</dbReference>
<dbReference type="SUPFAM" id="SSF47781">
    <property type="entry name" value="RuvA domain 2-like"/>
    <property type="match status" value="1"/>
</dbReference>
<keyword evidence="10 15" id="KW-0520">NAD</keyword>
<evidence type="ECO:0000256" key="13">
    <source>
        <dbReference type="ARBA" id="ARBA00034005"/>
    </source>
</evidence>
<dbReference type="Gene3D" id="6.20.10.30">
    <property type="match status" value="1"/>
</dbReference>
<dbReference type="Proteomes" id="UP000253490">
    <property type="component" value="Unassembled WGS sequence"/>
</dbReference>
<dbReference type="GO" id="GO:0006260">
    <property type="term" value="P:DNA replication"/>
    <property type="evidence" value="ECO:0007669"/>
    <property type="project" value="UniProtKB-KW"/>
</dbReference>
<proteinExistence type="inferred from homology"/>
<dbReference type="SMART" id="SM00532">
    <property type="entry name" value="LIGANc"/>
    <property type="match status" value="1"/>
</dbReference>
<comment type="cofactor">
    <cofactor evidence="15">
        <name>Mg(2+)</name>
        <dbReference type="ChEBI" id="CHEBI:18420"/>
    </cofactor>
    <cofactor evidence="15">
        <name>Mn(2+)</name>
        <dbReference type="ChEBI" id="CHEBI:29035"/>
    </cofactor>
</comment>
<dbReference type="EMBL" id="QNRX01000001">
    <property type="protein sequence ID" value="RBP69999.1"/>
    <property type="molecule type" value="Genomic_DNA"/>
</dbReference>
<feature type="binding site" evidence="15">
    <location>
        <begin position="80"/>
        <end position="81"/>
    </location>
    <ligand>
        <name>NAD(+)</name>
        <dbReference type="ChEBI" id="CHEBI:57540"/>
    </ligand>
</feature>
<evidence type="ECO:0000256" key="2">
    <source>
        <dbReference type="ARBA" id="ARBA00012722"/>
    </source>
</evidence>
<evidence type="ECO:0000256" key="11">
    <source>
        <dbReference type="ARBA" id="ARBA00023204"/>
    </source>
</evidence>
<dbReference type="Gene3D" id="1.10.287.610">
    <property type="entry name" value="Helix hairpin bin"/>
    <property type="match status" value="1"/>
</dbReference>
<keyword evidence="18" id="KW-1185">Reference proteome</keyword>
<dbReference type="SMART" id="SM00292">
    <property type="entry name" value="BRCT"/>
    <property type="match status" value="1"/>
</dbReference>
<dbReference type="HAMAP" id="MF_01588">
    <property type="entry name" value="DNA_ligase_A"/>
    <property type="match status" value="1"/>
</dbReference>
<evidence type="ECO:0000313" key="18">
    <source>
        <dbReference type="Proteomes" id="UP000253490"/>
    </source>
</evidence>
<dbReference type="InterPro" id="IPR036420">
    <property type="entry name" value="BRCT_dom_sf"/>
</dbReference>
<dbReference type="NCBIfam" id="TIGR00575">
    <property type="entry name" value="dnlj"/>
    <property type="match status" value="1"/>
</dbReference>
<dbReference type="SUPFAM" id="SSF50249">
    <property type="entry name" value="Nucleic acid-binding proteins"/>
    <property type="match status" value="1"/>
</dbReference>
<dbReference type="InterPro" id="IPR003583">
    <property type="entry name" value="Hlx-hairpin-Hlx_DNA-bd_motif"/>
</dbReference>
<sequence length="659" mass="74873">MNIREKIEKLRQEIEYHNKLYYEQDAPEIQDYEYDLLMNELMDLENKYPEHMTSDSPSQRVGGKALDSFSKVSFRRPKLSLANGFSPEDLRSFDNRIRKVIQDYEYVVEYKFDGLTVVLNYEDGLFVQGATRGNGVTGEDVTQNLKTIRSVPLKLKGEDNLEVRGEVIMNRKDFQKLNERREKAQQALFANPRNAAAGSLRQLDPKIAARRPLDMYVFNVEEIEGSFETHHQSLDYLSSRGFKVSPYFICKNIEEVIGFCNEMNEKRYELPFDIDGIVIKIDHLKTREILGTTARNPRWAIAYKFPPEVKETKLLDITIQVGRTGSLTPVAELEEVQLAGTKVSRATLHNEDFIKDKDIKIGDMVLVRKAGEIIPEVLQVNFDKRTGQEMPFHMPETCPTCKEPTFRIEGEAARKCVNLSCPAQVIRRIAHFASKNAMNIEGLGGSLVAKLWEEGFVKDPSDLYLLYERREELTKLEKLGEKSVDNLLQSIEVSKKSSLHQLIFALGIPYVGEKGAKNLAEKFDVLDDLISAPKEELLSVQDIGEKMADEIIDFFKLESNLEFVEKLKSLDINMKEQKKDTGQDLLKGAKFVVTGTLPSLKRDQAKELIEENGGKVAGSVSKKTNYVLAGENPGSKYEKAVELGIEIITEEQFLSMIGK</sequence>
<dbReference type="PIRSF" id="PIRSF001604">
    <property type="entry name" value="LigA"/>
    <property type="match status" value="1"/>
</dbReference>
<dbReference type="InterPro" id="IPR004150">
    <property type="entry name" value="NAD_DNA_ligase_OB"/>
</dbReference>
<dbReference type="AlphaFoldDB" id="A0A366IH54"/>
<name>A0A366IH54_9FIRM</name>
<keyword evidence="7 15" id="KW-0227">DNA damage</keyword>
<evidence type="ECO:0000256" key="7">
    <source>
        <dbReference type="ARBA" id="ARBA00022763"/>
    </source>
</evidence>
<feature type="binding site" evidence="15">
    <location>
        <begin position="31"/>
        <end position="35"/>
    </location>
    <ligand>
        <name>NAD(+)</name>
        <dbReference type="ChEBI" id="CHEBI:57540"/>
    </ligand>
</feature>
<feature type="domain" description="BRCT" evidence="16">
    <location>
        <begin position="581"/>
        <end position="659"/>
    </location>
</feature>
<keyword evidence="11 15" id="KW-0234">DNA repair</keyword>
<evidence type="ECO:0000256" key="15">
    <source>
        <dbReference type="HAMAP-Rule" id="MF_01588"/>
    </source>
</evidence>
<dbReference type="CDD" id="cd17748">
    <property type="entry name" value="BRCT_DNA_ligase_like"/>
    <property type="match status" value="1"/>
</dbReference>
<dbReference type="Pfam" id="PF12826">
    <property type="entry name" value="HHH_2"/>
    <property type="match status" value="1"/>
</dbReference>
<feature type="binding site" evidence="15">
    <location>
        <position position="421"/>
    </location>
    <ligand>
        <name>Zn(2+)</name>
        <dbReference type="ChEBI" id="CHEBI:29105"/>
    </ligand>
</feature>
<dbReference type="GO" id="GO:0046872">
    <property type="term" value="F:metal ion binding"/>
    <property type="evidence" value="ECO:0007669"/>
    <property type="project" value="UniProtKB-KW"/>
</dbReference>
<dbReference type="GO" id="GO:0006281">
    <property type="term" value="P:DNA repair"/>
    <property type="evidence" value="ECO:0007669"/>
    <property type="project" value="UniProtKB-KW"/>
</dbReference>
<keyword evidence="6 15" id="KW-0479">Metal-binding</keyword>
<dbReference type="Gene3D" id="1.10.150.20">
    <property type="entry name" value="5' to 3' exonuclease, C-terminal subdomain"/>
    <property type="match status" value="2"/>
</dbReference>
<dbReference type="FunFam" id="1.10.150.20:FF:000006">
    <property type="entry name" value="DNA ligase"/>
    <property type="match status" value="1"/>
</dbReference>
<evidence type="ECO:0000256" key="6">
    <source>
        <dbReference type="ARBA" id="ARBA00022723"/>
    </source>
</evidence>
<dbReference type="SMART" id="SM00278">
    <property type="entry name" value="HhH1"/>
    <property type="match status" value="4"/>
</dbReference>
<dbReference type="PROSITE" id="PS50172">
    <property type="entry name" value="BRCT"/>
    <property type="match status" value="1"/>
</dbReference>
<dbReference type="InterPro" id="IPR010994">
    <property type="entry name" value="RuvA_2-like"/>
</dbReference>
<feature type="binding site" evidence="15">
    <location>
        <position position="398"/>
    </location>
    <ligand>
        <name>Zn(2+)</name>
        <dbReference type="ChEBI" id="CHEBI:29105"/>
    </ligand>
</feature>
<dbReference type="InterPro" id="IPR001357">
    <property type="entry name" value="BRCT_dom"/>
</dbReference>
<feature type="binding site" evidence="15">
    <location>
        <position position="304"/>
    </location>
    <ligand>
        <name>NAD(+)</name>
        <dbReference type="ChEBI" id="CHEBI:57540"/>
    </ligand>
</feature>
<dbReference type="InterPro" id="IPR012340">
    <property type="entry name" value="NA-bd_OB-fold"/>
</dbReference>
<evidence type="ECO:0000256" key="3">
    <source>
        <dbReference type="ARBA" id="ARBA00013308"/>
    </source>
</evidence>
<dbReference type="PANTHER" id="PTHR23389:SF9">
    <property type="entry name" value="DNA LIGASE"/>
    <property type="match status" value="1"/>
</dbReference>
<evidence type="ECO:0000256" key="9">
    <source>
        <dbReference type="ARBA" id="ARBA00022842"/>
    </source>
</evidence>
<evidence type="ECO:0000256" key="12">
    <source>
        <dbReference type="ARBA" id="ARBA00023211"/>
    </source>
</evidence>
<evidence type="ECO:0000256" key="4">
    <source>
        <dbReference type="ARBA" id="ARBA00022598"/>
    </source>
</evidence>
<feature type="active site" description="N6-AMP-lysine intermediate" evidence="15">
    <location>
        <position position="111"/>
    </location>
</feature>
<comment type="caution">
    <text evidence="17">The sequence shown here is derived from an EMBL/GenBank/DDBJ whole genome shotgun (WGS) entry which is preliminary data.</text>
</comment>
<dbReference type="InterPro" id="IPR041663">
    <property type="entry name" value="DisA/LigA_HHH"/>
</dbReference>
<dbReference type="RefSeq" id="WP_113919213.1">
    <property type="nucleotide sequence ID" value="NZ_QNRX01000001.1"/>
</dbReference>
<evidence type="ECO:0000256" key="8">
    <source>
        <dbReference type="ARBA" id="ARBA00022833"/>
    </source>
</evidence>
<dbReference type="GO" id="GO:0005829">
    <property type="term" value="C:cytosol"/>
    <property type="evidence" value="ECO:0007669"/>
    <property type="project" value="TreeGrafter"/>
</dbReference>
<keyword evidence="4 15" id="KW-0436">Ligase</keyword>
<dbReference type="EC" id="6.5.1.2" evidence="2 15"/>
<dbReference type="Gene3D" id="2.40.50.140">
    <property type="entry name" value="Nucleic acid-binding proteins"/>
    <property type="match status" value="1"/>
</dbReference>
<dbReference type="Pfam" id="PF03119">
    <property type="entry name" value="DNA_ligase_ZBD"/>
    <property type="match status" value="1"/>
</dbReference>
<dbReference type="NCBIfam" id="NF005932">
    <property type="entry name" value="PRK07956.1"/>
    <property type="match status" value="1"/>
</dbReference>
<evidence type="ECO:0000256" key="10">
    <source>
        <dbReference type="ARBA" id="ARBA00023027"/>
    </source>
</evidence>
<dbReference type="Gene3D" id="3.40.50.10190">
    <property type="entry name" value="BRCT domain"/>
    <property type="match status" value="1"/>
</dbReference>
<reference evidence="17 18" key="1">
    <citation type="submission" date="2018-06" db="EMBL/GenBank/DDBJ databases">
        <title>Genomic Encyclopedia of Type Strains, Phase IV (KMG-IV): sequencing the most valuable type-strain genomes for metagenomic binning, comparative biology and taxonomic classification.</title>
        <authorList>
            <person name="Goeker M."/>
        </authorList>
    </citation>
    <scope>NUCLEOTIDE SEQUENCE [LARGE SCALE GENOMIC DNA]</scope>
    <source>
        <strain evidence="17 18">DSM 22112</strain>
    </source>
</reference>
<dbReference type="CDD" id="cd00114">
    <property type="entry name" value="LIGANc"/>
    <property type="match status" value="1"/>
</dbReference>
<keyword evidence="12 15" id="KW-0464">Manganese</keyword>
<dbReference type="Gene3D" id="3.30.470.30">
    <property type="entry name" value="DNA ligase/mRNA capping enzyme"/>
    <property type="match status" value="1"/>
</dbReference>
<dbReference type="PANTHER" id="PTHR23389">
    <property type="entry name" value="CHROMOSOME TRANSMISSION FIDELITY FACTOR 18"/>
    <property type="match status" value="1"/>
</dbReference>
<dbReference type="Pfam" id="PF03120">
    <property type="entry name" value="OB_DNA_ligase"/>
    <property type="match status" value="1"/>
</dbReference>
<evidence type="ECO:0000256" key="14">
    <source>
        <dbReference type="ARBA" id="ARBA00060881"/>
    </source>
</evidence>
<dbReference type="Pfam" id="PF00533">
    <property type="entry name" value="BRCT"/>
    <property type="match status" value="1"/>
</dbReference>
<evidence type="ECO:0000256" key="5">
    <source>
        <dbReference type="ARBA" id="ARBA00022705"/>
    </source>
</evidence>
<keyword evidence="9 15" id="KW-0460">Magnesium</keyword>
<protein>
    <recommendedName>
        <fullName evidence="3 15">DNA ligase</fullName>
        <ecNumber evidence="2 15">6.5.1.2</ecNumber>
    </recommendedName>
    <alternativeName>
        <fullName evidence="15">Polydeoxyribonucleotide synthase [NAD(+)]</fullName>
    </alternativeName>
</protein>
<accession>A0A366IH54</accession>
<dbReference type="InterPro" id="IPR004149">
    <property type="entry name" value="Znf_DNAligase_C4"/>
</dbReference>
<feature type="binding site" evidence="15">
    <location>
        <position position="280"/>
    </location>
    <ligand>
        <name>NAD(+)</name>
        <dbReference type="ChEBI" id="CHEBI:57540"/>
    </ligand>
</feature>
<evidence type="ECO:0000259" key="16">
    <source>
        <dbReference type="PROSITE" id="PS50172"/>
    </source>
</evidence>
<organism evidence="17 18">
    <name type="scientific">Alkalibaculum bacchi</name>
    <dbReference type="NCBI Taxonomy" id="645887"/>
    <lineage>
        <taxon>Bacteria</taxon>
        <taxon>Bacillati</taxon>
        <taxon>Bacillota</taxon>
        <taxon>Clostridia</taxon>
        <taxon>Eubacteriales</taxon>
        <taxon>Eubacteriaceae</taxon>
        <taxon>Alkalibaculum</taxon>
    </lineage>
</organism>
<dbReference type="Pfam" id="PF01653">
    <property type="entry name" value="DNA_ligase_aden"/>
    <property type="match status" value="1"/>
</dbReference>
<dbReference type="Pfam" id="PF22745">
    <property type="entry name" value="Nlig-Ia"/>
    <property type="match status" value="1"/>
</dbReference>
<gene>
    <name evidence="15" type="primary">ligA</name>
    <name evidence="17" type="ORF">DES36_10150</name>
</gene>